<keyword evidence="7" id="KW-0624">Polysaccharide degradation</keyword>
<keyword evidence="10" id="KW-1185">Reference proteome</keyword>
<keyword evidence="3 8" id="KW-0732">Signal</keyword>
<comment type="subcellular location">
    <subcellularLocation>
        <location evidence="1">Secreted</location>
    </subcellularLocation>
</comment>
<dbReference type="PANTHER" id="PTHR42061">
    <property type="entry name" value="ENDO-CHITOSANASE"/>
    <property type="match status" value="1"/>
</dbReference>
<dbReference type="Pfam" id="PF07335">
    <property type="entry name" value="Glyco_hydro_75"/>
    <property type="match status" value="1"/>
</dbReference>
<dbReference type="RefSeq" id="WP_344307448.1">
    <property type="nucleotide sequence ID" value="NZ_BAAANY010000003.1"/>
</dbReference>
<organism evidence="9 10">
    <name type="scientific">Fodinicola feengrottensis</name>
    <dbReference type="NCBI Taxonomy" id="435914"/>
    <lineage>
        <taxon>Bacteria</taxon>
        <taxon>Bacillati</taxon>
        <taxon>Actinomycetota</taxon>
        <taxon>Actinomycetes</taxon>
        <taxon>Mycobacteriales</taxon>
        <taxon>Fodinicola</taxon>
    </lineage>
</organism>
<evidence type="ECO:0000256" key="7">
    <source>
        <dbReference type="ARBA" id="ARBA00023326"/>
    </source>
</evidence>
<dbReference type="GO" id="GO:0016787">
    <property type="term" value="F:hydrolase activity"/>
    <property type="evidence" value="ECO:0007669"/>
    <property type="project" value="UniProtKB-KW"/>
</dbReference>
<gene>
    <name evidence="9" type="ORF">GCM10009765_09350</name>
</gene>
<evidence type="ECO:0000256" key="5">
    <source>
        <dbReference type="ARBA" id="ARBA00023277"/>
    </source>
</evidence>
<evidence type="ECO:0000256" key="4">
    <source>
        <dbReference type="ARBA" id="ARBA00022801"/>
    </source>
</evidence>
<keyword evidence="2" id="KW-0964">Secreted</keyword>
<evidence type="ECO:0000256" key="6">
    <source>
        <dbReference type="ARBA" id="ARBA00023295"/>
    </source>
</evidence>
<evidence type="ECO:0000256" key="1">
    <source>
        <dbReference type="ARBA" id="ARBA00004613"/>
    </source>
</evidence>
<sequence length="229" mass="24321">MRRWKTLVAAGGFAVVMVLASMSPVGAAAVRPLDSGPTASQLLAKVGNCTTKLTKEPLQEDEDSPRNVNVCGANGAVFYQADMDVDCDGQRTDQCNENTDCCYQDDTTFHQSDGQALNAAQLPYIVMPRDSSNWDWHQNGIDGGSVAAVIYDGKVEYAVFGDTDSPNKVGEASYATAQALGIDPDPRSGGVDDGVTYIVFSNTTADPIESHDSAVTLGQQAAQNFINNN</sequence>
<dbReference type="InterPro" id="IPR009939">
    <property type="entry name" value="Chitosanase_fungal"/>
</dbReference>
<protein>
    <submittedName>
        <fullName evidence="9">Glycoside hydrolase family 75 protein</fullName>
    </submittedName>
</protein>
<feature type="signal peptide" evidence="8">
    <location>
        <begin position="1"/>
        <end position="27"/>
    </location>
</feature>
<accession>A0ABN2FZE5</accession>
<proteinExistence type="predicted"/>
<comment type="caution">
    <text evidence="9">The sequence shown here is derived from an EMBL/GenBank/DDBJ whole genome shotgun (WGS) entry which is preliminary data.</text>
</comment>
<reference evidence="9 10" key="1">
    <citation type="journal article" date="2019" name="Int. J. Syst. Evol. Microbiol.">
        <title>The Global Catalogue of Microorganisms (GCM) 10K type strain sequencing project: providing services to taxonomists for standard genome sequencing and annotation.</title>
        <authorList>
            <consortium name="The Broad Institute Genomics Platform"/>
            <consortium name="The Broad Institute Genome Sequencing Center for Infectious Disease"/>
            <person name="Wu L."/>
            <person name="Ma J."/>
        </authorList>
    </citation>
    <scope>NUCLEOTIDE SEQUENCE [LARGE SCALE GENOMIC DNA]</scope>
    <source>
        <strain evidence="9 10">JCM 14718</strain>
    </source>
</reference>
<keyword evidence="5" id="KW-0119">Carbohydrate metabolism</keyword>
<evidence type="ECO:0000256" key="2">
    <source>
        <dbReference type="ARBA" id="ARBA00022525"/>
    </source>
</evidence>
<feature type="chain" id="PRO_5047240184" evidence="8">
    <location>
        <begin position="28"/>
        <end position="229"/>
    </location>
</feature>
<evidence type="ECO:0000256" key="3">
    <source>
        <dbReference type="ARBA" id="ARBA00022729"/>
    </source>
</evidence>
<dbReference type="EMBL" id="BAAANY010000003">
    <property type="protein sequence ID" value="GAA1661997.1"/>
    <property type="molecule type" value="Genomic_DNA"/>
</dbReference>
<evidence type="ECO:0000313" key="10">
    <source>
        <dbReference type="Proteomes" id="UP001500618"/>
    </source>
</evidence>
<evidence type="ECO:0000313" key="9">
    <source>
        <dbReference type="EMBL" id="GAA1661997.1"/>
    </source>
</evidence>
<keyword evidence="6" id="KW-0326">Glycosidase</keyword>
<evidence type="ECO:0000256" key="8">
    <source>
        <dbReference type="SAM" id="SignalP"/>
    </source>
</evidence>
<dbReference type="PANTHER" id="PTHR42061:SF6">
    <property type="entry name" value="ENDO-CHITOSANASE"/>
    <property type="match status" value="1"/>
</dbReference>
<dbReference type="Proteomes" id="UP001500618">
    <property type="component" value="Unassembled WGS sequence"/>
</dbReference>
<name>A0ABN2FZE5_9ACTN</name>
<keyword evidence="4 9" id="KW-0378">Hydrolase</keyword>